<evidence type="ECO:0000313" key="14">
    <source>
        <dbReference type="Proteomes" id="UP000054248"/>
    </source>
</evidence>
<dbReference type="InterPro" id="IPR039731">
    <property type="entry name" value="Rce1"/>
</dbReference>
<dbReference type="GO" id="GO:0004222">
    <property type="term" value="F:metalloendopeptidase activity"/>
    <property type="evidence" value="ECO:0007669"/>
    <property type="project" value="InterPro"/>
</dbReference>
<protein>
    <recommendedName>
        <fullName evidence="10">intramembrane prenyl-peptidase Rce1</fullName>
        <ecNumber evidence="10">3.4.26.1</ecNumber>
    </recommendedName>
</protein>
<accession>A0A0C3QHQ6</accession>
<reference evidence="13 14" key="1">
    <citation type="submission" date="2014-04" db="EMBL/GenBank/DDBJ databases">
        <authorList>
            <consortium name="DOE Joint Genome Institute"/>
            <person name="Kuo A."/>
            <person name="Girlanda M."/>
            <person name="Perotto S."/>
            <person name="Kohler A."/>
            <person name="Nagy L.G."/>
            <person name="Floudas D."/>
            <person name="Copeland A."/>
            <person name="Barry K.W."/>
            <person name="Cichocki N."/>
            <person name="Veneault-Fourrey C."/>
            <person name="LaButti K."/>
            <person name="Lindquist E.A."/>
            <person name="Lipzen A."/>
            <person name="Lundell T."/>
            <person name="Morin E."/>
            <person name="Murat C."/>
            <person name="Sun H."/>
            <person name="Tunlid A."/>
            <person name="Henrissat B."/>
            <person name="Grigoriev I.V."/>
            <person name="Hibbett D.S."/>
            <person name="Martin F."/>
            <person name="Nordberg H.P."/>
            <person name="Cantor M.N."/>
            <person name="Hua S.X."/>
        </authorList>
    </citation>
    <scope>NUCLEOTIDE SEQUENCE [LARGE SCALE GENOMIC DNA]</scope>
    <source>
        <strain evidence="13 14">MUT 4182</strain>
    </source>
</reference>
<evidence type="ECO:0000256" key="9">
    <source>
        <dbReference type="ARBA" id="ARBA00047280"/>
    </source>
</evidence>
<evidence type="ECO:0000256" key="11">
    <source>
        <dbReference type="SAM" id="Phobius"/>
    </source>
</evidence>
<dbReference type="GO" id="GO:0005789">
    <property type="term" value="C:endoplasmic reticulum membrane"/>
    <property type="evidence" value="ECO:0007669"/>
    <property type="project" value="UniProtKB-SubCell"/>
</dbReference>
<keyword evidence="14" id="KW-1185">Reference proteome</keyword>
<proteinExistence type="inferred from homology"/>
<dbReference type="PANTHER" id="PTHR13046:SF0">
    <property type="entry name" value="CAAX PRENYL PROTEASE 2"/>
    <property type="match status" value="1"/>
</dbReference>
<dbReference type="EC" id="3.4.26.1" evidence="10"/>
<dbReference type="PANTHER" id="PTHR13046">
    <property type="entry name" value="PROTEASE U48 CAAX PRENYL PROTEASE RCE1"/>
    <property type="match status" value="1"/>
</dbReference>
<keyword evidence="6" id="KW-0256">Endoplasmic reticulum</keyword>
<keyword evidence="5" id="KW-0378">Hydrolase</keyword>
<evidence type="ECO:0000313" key="13">
    <source>
        <dbReference type="EMBL" id="KIO31420.1"/>
    </source>
</evidence>
<comment type="subcellular location">
    <subcellularLocation>
        <location evidence="1">Endoplasmic reticulum membrane</location>
        <topology evidence="1">Multi-pass membrane protein</topology>
    </subcellularLocation>
</comment>
<gene>
    <name evidence="13" type="ORF">M407DRAFT_19565</name>
</gene>
<evidence type="ECO:0000256" key="2">
    <source>
        <dbReference type="ARBA" id="ARBA00006897"/>
    </source>
</evidence>
<dbReference type="AlphaFoldDB" id="A0A0C3QHQ6"/>
<dbReference type="Pfam" id="PF02517">
    <property type="entry name" value="Rce1-like"/>
    <property type="match status" value="1"/>
</dbReference>
<dbReference type="STRING" id="1051891.A0A0C3QHQ6"/>
<organism evidence="13 14">
    <name type="scientific">Tulasnella calospora MUT 4182</name>
    <dbReference type="NCBI Taxonomy" id="1051891"/>
    <lineage>
        <taxon>Eukaryota</taxon>
        <taxon>Fungi</taxon>
        <taxon>Dikarya</taxon>
        <taxon>Basidiomycota</taxon>
        <taxon>Agaricomycotina</taxon>
        <taxon>Agaricomycetes</taxon>
        <taxon>Cantharellales</taxon>
        <taxon>Tulasnellaceae</taxon>
        <taxon>Tulasnella</taxon>
    </lineage>
</organism>
<evidence type="ECO:0000256" key="10">
    <source>
        <dbReference type="ARBA" id="ARBA00049729"/>
    </source>
</evidence>
<dbReference type="OrthoDB" id="271604at2759"/>
<feature type="transmembrane region" description="Helical" evidence="11">
    <location>
        <begin position="23"/>
        <end position="42"/>
    </location>
</feature>
<dbReference type="Proteomes" id="UP000054248">
    <property type="component" value="Unassembled WGS sequence"/>
</dbReference>
<dbReference type="HOGENOM" id="CLU_049909_1_0_1"/>
<evidence type="ECO:0000256" key="4">
    <source>
        <dbReference type="ARBA" id="ARBA00022692"/>
    </source>
</evidence>
<keyword evidence="4 11" id="KW-0812">Transmembrane</keyword>
<keyword evidence="8 11" id="KW-0472">Membrane</keyword>
<dbReference type="GO" id="GO:0071586">
    <property type="term" value="P:CAAX-box protein processing"/>
    <property type="evidence" value="ECO:0007669"/>
    <property type="project" value="InterPro"/>
</dbReference>
<feature type="domain" description="CAAX prenyl protease 2/Lysostaphin resistance protein A-like" evidence="12">
    <location>
        <begin position="177"/>
        <end position="287"/>
    </location>
</feature>
<feature type="transmembrane region" description="Helical" evidence="11">
    <location>
        <begin position="81"/>
        <end position="103"/>
    </location>
</feature>
<reference evidence="14" key="2">
    <citation type="submission" date="2015-01" db="EMBL/GenBank/DDBJ databases">
        <title>Evolutionary Origins and Diversification of the Mycorrhizal Mutualists.</title>
        <authorList>
            <consortium name="DOE Joint Genome Institute"/>
            <consortium name="Mycorrhizal Genomics Consortium"/>
            <person name="Kohler A."/>
            <person name="Kuo A."/>
            <person name="Nagy L.G."/>
            <person name="Floudas D."/>
            <person name="Copeland A."/>
            <person name="Barry K.W."/>
            <person name="Cichocki N."/>
            <person name="Veneault-Fourrey C."/>
            <person name="LaButti K."/>
            <person name="Lindquist E.A."/>
            <person name="Lipzen A."/>
            <person name="Lundell T."/>
            <person name="Morin E."/>
            <person name="Murat C."/>
            <person name="Riley R."/>
            <person name="Ohm R."/>
            <person name="Sun H."/>
            <person name="Tunlid A."/>
            <person name="Henrissat B."/>
            <person name="Grigoriev I.V."/>
            <person name="Hibbett D.S."/>
            <person name="Martin F."/>
        </authorList>
    </citation>
    <scope>NUCLEOTIDE SEQUENCE [LARGE SCALE GENOMIC DNA]</scope>
    <source>
        <strain evidence="14">MUT 4182</strain>
    </source>
</reference>
<evidence type="ECO:0000256" key="6">
    <source>
        <dbReference type="ARBA" id="ARBA00022824"/>
    </source>
</evidence>
<comment type="similarity">
    <text evidence="2">Belongs to the peptidase U48 family.</text>
</comment>
<feature type="transmembrane region" description="Helical" evidence="11">
    <location>
        <begin position="246"/>
        <end position="269"/>
    </location>
</feature>
<evidence type="ECO:0000256" key="1">
    <source>
        <dbReference type="ARBA" id="ARBA00004477"/>
    </source>
</evidence>
<evidence type="ECO:0000256" key="3">
    <source>
        <dbReference type="ARBA" id="ARBA00022670"/>
    </source>
</evidence>
<keyword evidence="3" id="KW-0645">Protease</keyword>
<comment type="catalytic activity">
    <reaction evidence="9">
        <text>Hydrolyzes the peptide bond -P2-(S-farnesyl or geranylgeranyl)C-P1'-P2'-P3'-COOH where P1' and P2' are amino acids with aliphatic sidechains and P3' is any C-terminal residue.</text>
        <dbReference type="EC" id="3.4.26.1"/>
    </reaction>
</comment>
<keyword evidence="7 11" id="KW-1133">Transmembrane helix</keyword>
<name>A0A0C3QHQ6_9AGAM</name>
<evidence type="ECO:0000259" key="12">
    <source>
        <dbReference type="Pfam" id="PF02517"/>
    </source>
</evidence>
<dbReference type="InterPro" id="IPR003675">
    <property type="entry name" value="Rce1/LyrA-like_dom"/>
</dbReference>
<evidence type="ECO:0000256" key="7">
    <source>
        <dbReference type="ARBA" id="ARBA00022989"/>
    </source>
</evidence>
<sequence length="326" mass="36028">MLAADDKATCSISTDSPVISGTLSWLLCAFFTLSYVGSLYLARAGRLAFHAPPVDVPNGQERVRLANEKWRNDPQVIKARLKAVAVSTLGSCAVVVCVVSKFGSGCRTDDRSSFSEALSVLGLSLPSVNLNLWSILRPHLLAPVLYVGPLYIMLLDTTLPFQRDWDFKRDVVEKFTSWQGLRNYSIAPATEELVFRSCIISMMKLSGATTKQMVFAGPLWFGVAHAHHAWELYNIYGRTKSALQRAVLTCAFQLTYTTLFGWFTTFIFLRTGSVYPAITSHTFCNIMGLPDPGYGARMFPRQAAVIYALHVVGMVAFGFALGPWTK</sequence>
<evidence type="ECO:0000256" key="8">
    <source>
        <dbReference type="ARBA" id="ARBA00023136"/>
    </source>
</evidence>
<feature type="transmembrane region" description="Helical" evidence="11">
    <location>
        <begin position="304"/>
        <end position="324"/>
    </location>
</feature>
<dbReference type="EMBL" id="KN822963">
    <property type="protein sequence ID" value="KIO31420.1"/>
    <property type="molecule type" value="Genomic_DNA"/>
</dbReference>
<evidence type="ECO:0000256" key="5">
    <source>
        <dbReference type="ARBA" id="ARBA00022801"/>
    </source>
</evidence>
<feature type="transmembrane region" description="Helical" evidence="11">
    <location>
        <begin position="140"/>
        <end position="159"/>
    </location>
</feature>